<name>A0A6M3JHX9_9ZZZZ</name>
<dbReference type="AlphaFoldDB" id="A0A6M3JHX9"/>
<sequence length="66" mass="7765">MIKTIEDLKDYFLYSKDRFNDYVCVDTKIRKEWMLNAETTIIEGRVYRILFKNLGGGVWKATIAGL</sequence>
<gene>
    <name evidence="1" type="ORF">MM415A04315_0011</name>
</gene>
<organism evidence="1">
    <name type="scientific">viral metagenome</name>
    <dbReference type="NCBI Taxonomy" id="1070528"/>
    <lineage>
        <taxon>unclassified sequences</taxon>
        <taxon>metagenomes</taxon>
        <taxon>organismal metagenomes</taxon>
    </lineage>
</organism>
<reference evidence="1" key="1">
    <citation type="submission" date="2020-03" db="EMBL/GenBank/DDBJ databases">
        <title>The deep terrestrial virosphere.</title>
        <authorList>
            <person name="Holmfeldt K."/>
            <person name="Nilsson E."/>
            <person name="Simone D."/>
            <person name="Lopez-Fernandez M."/>
            <person name="Wu X."/>
            <person name="de Brujin I."/>
            <person name="Lundin D."/>
            <person name="Andersson A."/>
            <person name="Bertilsson S."/>
            <person name="Dopson M."/>
        </authorList>
    </citation>
    <scope>NUCLEOTIDE SEQUENCE</scope>
    <source>
        <strain evidence="1">MM415A04315</strain>
    </source>
</reference>
<dbReference type="EMBL" id="MT141735">
    <property type="protein sequence ID" value="QJA69779.1"/>
    <property type="molecule type" value="Genomic_DNA"/>
</dbReference>
<evidence type="ECO:0000313" key="1">
    <source>
        <dbReference type="EMBL" id="QJA69779.1"/>
    </source>
</evidence>
<protein>
    <submittedName>
        <fullName evidence="1">Uncharacterized protein</fullName>
    </submittedName>
</protein>
<accession>A0A6M3JHX9</accession>
<proteinExistence type="predicted"/>